<keyword evidence="9" id="KW-0539">Nucleus</keyword>
<dbReference type="GO" id="GO:0061665">
    <property type="term" value="F:SUMO ligase activity"/>
    <property type="evidence" value="ECO:0007669"/>
    <property type="project" value="TreeGrafter"/>
</dbReference>
<keyword evidence="5" id="KW-0479">Metal-binding</keyword>
<comment type="subcellular location">
    <subcellularLocation>
        <location evidence="1">Nucleus</location>
    </subcellularLocation>
</comment>
<evidence type="ECO:0000256" key="9">
    <source>
        <dbReference type="ARBA" id="ARBA00023242"/>
    </source>
</evidence>
<dbReference type="Proteomes" id="UP000650833">
    <property type="component" value="Unassembled WGS sequence"/>
</dbReference>
<evidence type="ECO:0000256" key="1">
    <source>
        <dbReference type="ARBA" id="ARBA00004123"/>
    </source>
</evidence>
<accession>A0A8H7V7T8</accession>
<evidence type="ECO:0000256" key="2">
    <source>
        <dbReference type="ARBA" id="ARBA00004718"/>
    </source>
</evidence>
<dbReference type="GO" id="GO:0016925">
    <property type="term" value="P:protein sumoylation"/>
    <property type="evidence" value="ECO:0007669"/>
    <property type="project" value="UniProtKB-UniPathway"/>
</dbReference>
<keyword evidence="13" id="KW-1185">Reference proteome</keyword>
<dbReference type="PROSITE" id="PS51044">
    <property type="entry name" value="ZF_SP_RING"/>
    <property type="match status" value="1"/>
</dbReference>
<dbReference type="OrthoDB" id="26899at2759"/>
<gene>
    <name evidence="12" type="ORF">INT46_007210</name>
</gene>
<keyword evidence="4" id="KW-0808">Transferase</keyword>
<evidence type="ECO:0000313" key="13">
    <source>
        <dbReference type="Proteomes" id="UP000650833"/>
    </source>
</evidence>
<dbReference type="GO" id="GO:0030915">
    <property type="term" value="C:Smc5-Smc6 complex"/>
    <property type="evidence" value="ECO:0007669"/>
    <property type="project" value="InterPro"/>
</dbReference>
<sequence>MAEQTLQNIKDSFALNTNTNFKPSIANDINDVYYLIQEGQNTITLAAQGREETGKPDEVAALDSTFKNLVNLEHKLNLQKNAFDLMKQRIDSGEKIINPIKYYEDLNKKITEESANEEVRINSNQKYLAFRQHIWNVNHPEEMMPSLDNSNDDDDIVMGPTKISLKCPITTIWLNEPVTSNKCKHTYSKKAIYSLFPSHSHAIACPIPGCNKTVARTDLMDDPVMADRVARARNRKEEQDTTEFFDV</sequence>
<dbReference type="InterPro" id="IPR013083">
    <property type="entry name" value="Znf_RING/FYVE/PHD"/>
</dbReference>
<dbReference type="GO" id="GO:0000724">
    <property type="term" value="P:double-strand break repair via homologous recombination"/>
    <property type="evidence" value="ECO:0007669"/>
    <property type="project" value="InterPro"/>
</dbReference>
<protein>
    <recommendedName>
        <fullName evidence="11">SP-RING-type domain-containing protein</fullName>
    </recommendedName>
</protein>
<comment type="pathway">
    <text evidence="2">Protein modification; protein sumoylation.</text>
</comment>
<dbReference type="InterPro" id="IPR004181">
    <property type="entry name" value="Znf_MIZ"/>
</dbReference>
<keyword evidence="8" id="KW-0862">Zinc</keyword>
<dbReference type="UniPathway" id="UPA00886"/>
<evidence type="ECO:0000256" key="8">
    <source>
        <dbReference type="ARBA" id="ARBA00022833"/>
    </source>
</evidence>
<dbReference type="Gene3D" id="3.30.40.10">
    <property type="entry name" value="Zinc/RING finger domain, C3HC4 (zinc finger)"/>
    <property type="match status" value="1"/>
</dbReference>
<dbReference type="Pfam" id="PF11789">
    <property type="entry name" value="zf-Nse"/>
    <property type="match status" value="1"/>
</dbReference>
<keyword evidence="6 10" id="KW-0863">Zinc-finger</keyword>
<organism evidence="12 13">
    <name type="scientific">Mucor plumbeus</name>
    <dbReference type="NCBI Taxonomy" id="97098"/>
    <lineage>
        <taxon>Eukaryota</taxon>
        <taxon>Fungi</taxon>
        <taxon>Fungi incertae sedis</taxon>
        <taxon>Mucoromycota</taxon>
        <taxon>Mucoromycotina</taxon>
        <taxon>Mucoromycetes</taxon>
        <taxon>Mucorales</taxon>
        <taxon>Mucorineae</taxon>
        <taxon>Mucoraceae</taxon>
        <taxon>Mucor</taxon>
    </lineage>
</organism>
<dbReference type="GO" id="GO:0008270">
    <property type="term" value="F:zinc ion binding"/>
    <property type="evidence" value="ECO:0007669"/>
    <property type="project" value="UniProtKB-KW"/>
</dbReference>
<evidence type="ECO:0000256" key="6">
    <source>
        <dbReference type="ARBA" id="ARBA00022771"/>
    </source>
</evidence>
<dbReference type="AlphaFoldDB" id="A0A8H7V7T8"/>
<evidence type="ECO:0000256" key="10">
    <source>
        <dbReference type="PROSITE-ProRule" id="PRU00452"/>
    </source>
</evidence>
<comment type="similarity">
    <text evidence="3">Belongs to the NSE2 family.</text>
</comment>
<dbReference type="Gene3D" id="1.20.120.1010">
    <property type="match status" value="1"/>
</dbReference>
<dbReference type="InterPro" id="IPR026846">
    <property type="entry name" value="Nse2(Mms21)"/>
</dbReference>
<evidence type="ECO:0000256" key="5">
    <source>
        <dbReference type="ARBA" id="ARBA00022723"/>
    </source>
</evidence>
<dbReference type="EMBL" id="JAEPRC010000037">
    <property type="protein sequence ID" value="KAG2213351.1"/>
    <property type="molecule type" value="Genomic_DNA"/>
</dbReference>
<comment type="caution">
    <text evidence="12">The sequence shown here is derived from an EMBL/GenBank/DDBJ whole genome shotgun (WGS) entry which is preliminary data.</text>
</comment>
<proteinExistence type="inferred from homology"/>
<feature type="domain" description="SP-RING-type" evidence="11">
    <location>
        <begin position="152"/>
        <end position="234"/>
    </location>
</feature>
<evidence type="ECO:0000256" key="7">
    <source>
        <dbReference type="ARBA" id="ARBA00022786"/>
    </source>
</evidence>
<evidence type="ECO:0000313" key="12">
    <source>
        <dbReference type="EMBL" id="KAG2213351.1"/>
    </source>
</evidence>
<dbReference type="SUPFAM" id="SSF57850">
    <property type="entry name" value="RING/U-box"/>
    <property type="match status" value="1"/>
</dbReference>
<dbReference type="PANTHER" id="PTHR21330:SF1">
    <property type="entry name" value="E3 SUMO-PROTEIN LIGASE NSE2"/>
    <property type="match status" value="1"/>
</dbReference>
<evidence type="ECO:0000256" key="3">
    <source>
        <dbReference type="ARBA" id="ARBA00008212"/>
    </source>
</evidence>
<evidence type="ECO:0000259" key="11">
    <source>
        <dbReference type="PROSITE" id="PS51044"/>
    </source>
</evidence>
<dbReference type="PANTHER" id="PTHR21330">
    <property type="entry name" value="E3 SUMO-PROTEIN LIGASE NSE2"/>
    <property type="match status" value="1"/>
</dbReference>
<keyword evidence="7" id="KW-0833">Ubl conjugation pathway</keyword>
<dbReference type="GO" id="GO:0005634">
    <property type="term" value="C:nucleus"/>
    <property type="evidence" value="ECO:0007669"/>
    <property type="project" value="UniProtKB-SubCell"/>
</dbReference>
<name>A0A8H7V7T8_9FUNG</name>
<reference evidence="12" key="1">
    <citation type="submission" date="2020-12" db="EMBL/GenBank/DDBJ databases">
        <title>Metabolic potential, ecology and presence of endohyphal bacteria is reflected in genomic diversity of Mucoromycotina.</title>
        <authorList>
            <person name="Muszewska A."/>
            <person name="Okrasinska A."/>
            <person name="Steczkiewicz K."/>
            <person name="Drgas O."/>
            <person name="Orlowska M."/>
            <person name="Perlinska-Lenart U."/>
            <person name="Aleksandrzak-Piekarczyk T."/>
            <person name="Szatraj K."/>
            <person name="Zielenkiewicz U."/>
            <person name="Pilsyk S."/>
            <person name="Malc E."/>
            <person name="Mieczkowski P."/>
            <person name="Kruszewska J.S."/>
            <person name="Biernat P."/>
            <person name="Pawlowska J."/>
        </authorList>
    </citation>
    <scope>NUCLEOTIDE SEQUENCE</scope>
    <source>
        <strain evidence="12">CBS 226.32</strain>
    </source>
</reference>
<dbReference type="CDD" id="cd16651">
    <property type="entry name" value="SPL-RING_NSE2"/>
    <property type="match status" value="1"/>
</dbReference>
<evidence type="ECO:0000256" key="4">
    <source>
        <dbReference type="ARBA" id="ARBA00022679"/>
    </source>
</evidence>